<reference evidence="1 2" key="1">
    <citation type="submission" date="2017-12" db="EMBL/GenBank/DDBJ databases">
        <title>Comparative genomics of Botrytis spp.</title>
        <authorList>
            <person name="Valero-Jimenez C.A."/>
            <person name="Tapia P."/>
            <person name="Veloso J."/>
            <person name="Silva-Moreno E."/>
            <person name="Staats M."/>
            <person name="Valdes J.H."/>
            <person name="Van Kan J.A.L."/>
        </authorList>
    </citation>
    <scope>NUCLEOTIDE SEQUENCE [LARGE SCALE GENOMIC DNA]</scope>
    <source>
        <strain evidence="1 2">MUCL11595</strain>
    </source>
</reference>
<gene>
    <name evidence="1" type="ORF">BCON_0168g00120</name>
</gene>
<name>A0A4Z1I344_9HELO</name>
<accession>A0A4Z1I344</accession>
<dbReference type="AlphaFoldDB" id="A0A4Z1I344"/>
<organism evidence="1 2">
    <name type="scientific">Botryotinia convoluta</name>
    <dbReference type="NCBI Taxonomy" id="54673"/>
    <lineage>
        <taxon>Eukaryota</taxon>
        <taxon>Fungi</taxon>
        <taxon>Dikarya</taxon>
        <taxon>Ascomycota</taxon>
        <taxon>Pezizomycotina</taxon>
        <taxon>Leotiomycetes</taxon>
        <taxon>Helotiales</taxon>
        <taxon>Sclerotiniaceae</taxon>
        <taxon>Botryotinia</taxon>
    </lineage>
</organism>
<evidence type="ECO:0000313" key="2">
    <source>
        <dbReference type="Proteomes" id="UP000297527"/>
    </source>
</evidence>
<evidence type="ECO:0000313" key="1">
    <source>
        <dbReference type="EMBL" id="TGO51127.1"/>
    </source>
</evidence>
<dbReference type="EMBL" id="PQXN01000168">
    <property type="protein sequence ID" value="TGO51127.1"/>
    <property type="molecule type" value="Genomic_DNA"/>
</dbReference>
<dbReference type="Proteomes" id="UP000297527">
    <property type="component" value="Unassembled WGS sequence"/>
</dbReference>
<proteinExistence type="predicted"/>
<protein>
    <submittedName>
        <fullName evidence="1">Uncharacterized protein</fullName>
    </submittedName>
</protein>
<sequence length="118" mass="13626">MLTGLRDVQARGSNRRSCNWRYANTDKESPSPKFPTLGKRNDFLGPDQRTVDFVMQIYIYCQCTEQSTPTPEIANKASIAKIIWYGKLYLTPNAPWPLCGILEIRAISVFRLELRWKV</sequence>
<keyword evidence="2" id="KW-1185">Reference proteome</keyword>
<comment type="caution">
    <text evidence="1">The sequence shown here is derived from an EMBL/GenBank/DDBJ whole genome shotgun (WGS) entry which is preliminary data.</text>
</comment>